<keyword evidence="3" id="KW-1185">Reference proteome</keyword>
<evidence type="ECO:0000256" key="1">
    <source>
        <dbReference type="SAM" id="MobiDB-lite"/>
    </source>
</evidence>
<gene>
    <name evidence="2" type="ORF">PLEPLA_LOCUS31955</name>
</gene>
<reference evidence="2" key="1">
    <citation type="submission" date="2020-03" db="EMBL/GenBank/DDBJ databases">
        <authorList>
            <person name="Weist P."/>
        </authorList>
    </citation>
    <scope>NUCLEOTIDE SEQUENCE</scope>
</reference>
<evidence type="ECO:0000313" key="2">
    <source>
        <dbReference type="EMBL" id="CAB1444239.1"/>
    </source>
</evidence>
<proteinExistence type="predicted"/>
<feature type="compositionally biased region" description="Acidic residues" evidence="1">
    <location>
        <begin position="36"/>
        <end position="59"/>
    </location>
</feature>
<dbReference type="Proteomes" id="UP001153269">
    <property type="component" value="Unassembled WGS sequence"/>
</dbReference>
<feature type="compositionally biased region" description="Basic and acidic residues" evidence="1">
    <location>
        <begin position="20"/>
        <end position="30"/>
    </location>
</feature>
<feature type="compositionally biased region" description="Basic and acidic residues" evidence="1">
    <location>
        <begin position="60"/>
        <end position="69"/>
    </location>
</feature>
<feature type="region of interest" description="Disordered" evidence="1">
    <location>
        <begin position="1"/>
        <end position="69"/>
    </location>
</feature>
<dbReference type="AlphaFoldDB" id="A0A9N7YZH5"/>
<name>A0A9N7YZH5_PLEPL</name>
<organism evidence="2 3">
    <name type="scientific">Pleuronectes platessa</name>
    <name type="common">European plaice</name>
    <dbReference type="NCBI Taxonomy" id="8262"/>
    <lineage>
        <taxon>Eukaryota</taxon>
        <taxon>Metazoa</taxon>
        <taxon>Chordata</taxon>
        <taxon>Craniata</taxon>
        <taxon>Vertebrata</taxon>
        <taxon>Euteleostomi</taxon>
        <taxon>Actinopterygii</taxon>
        <taxon>Neopterygii</taxon>
        <taxon>Teleostei</taxon>
        <taxon>Neoteleostei</taxon>
        <taxon>Acanthomorphata</taxon>
        <taxon>Carangaria</taxon>
        <taxon>Pleuronectiformes</taxon>
        <taxon>Pleuronectoidei</taxon>
        <taxon>Pleuronectidae</taxon>
        <taxon>Pleuronectes</taxon>
    </lineage>
</organism>
<protein>
    <submittedName>
        <fullName evidence="2">Uncharacterized protein</fullName>
    </submittedName>
</protein>
<sequence length="69" mass="7772">MLENTLAFALKEQPTLPPEPKVRMEGERRRGGTNTEESEGNEDELMEENIEAAGEIEGEESNKDTNNHE</sequence>
<evidence type="ECO:0000313" key="3">
    <source>
        <dbReference type="Proteomes" id="UP001153269"/>
    </source>
</evidence>
<comment type="caution">
    <text evidence="2">The sequence shown here is derived from an EMBL/GenBank/DDBJ whole genome shotgun (WGS) entry which is preliminary data.</text>
</comment>
<feature type="non-terminal residue" evidence="2">
    <location>
        <position position="69"/>
    </location>
</feature>
<dbReference type="EMBL" id="CADEAL010003334">
    <property type="protein sequence ID" value="CAB1444239.1"/>
    <property type="molecule type" value="Genomic_DNA"/>
</dbReference>
<accession>A0A9N7YZH5</accession>